<dbReference type="SUPFAM" id="SSF53335">
    <property type="entry name" value="S-adenosyl-L-methionine-dependent methyltransferases"/>
    <property type="match status" value="1"/>
</dbReference>
<proteinExistence type="predicted"/>
<gene>
    <name evidence="1" type="ORF">EV213_106220</name>
</gene>
<protein>
    <recommendedName>
        <fullName evidence="3">Methyltransferase family protein</fullName>
    </recommendedName>
</protein>
<name>A0A4R6U2D1_9BACI</name>
<dbReference type="Proteomes" id="UP000295632">
    <property type="component" value="Unassembled WGS sequence"/>
</dbReference>
<organism evidence="1 2">
    <name type="scientific">Aureibacillus halotolerans</name>
    <dbReference type="NCBI Taxonomy" id="1508390"/>
    <lineage>
        <taxon>Bacteria</taxon>
        <taxon>Bacillati</taxon>
        <taxon>Bacillota</taxon>
        <taxon>Bacilli</taxon>
        <taxon>Bacillales</taxon>
        <taxon>Bacillaceae</taxon>
        <taxon>Aureibacillus</taxon>
    </lineage>
</organism>
<keyword evidence="2" id="KW-1185">Reference proteome</keyword>
<reference evidence="1 2" key="1">
    <citation type="submission" date="2019-03" db="EMBL/GenBank/DDBJ databases">
        <title>Genomic Encyclopedia of Type Strains, Phase IV (KMG-IV): sequencing the most valuable type-strain genomes for metagenomic binning, comparative biology and taxonomic classification.</title>
        <authorList>
            <person name="Goeker M."/>
        </authorList>
    </citation>
    <scope>NUCLEOTIDE SEQUENCE [LARGE SCALE GENOMIC DNA]</scope>
    <source>
        <strain evidence="1 2">DSM 28697</strain>
    </source>
</reference>
<evidence type="ECO:0000313" key="1">
    <source>
        <dbReference type="EMBL" id="TDQ40500.1"/>
    </source>
</evidence>
<evidence type="ECO:0008006" key="3">
    <source>
        <dbReference type="Google" id="ProtNLM"/>
    </source>
</evidence>
<accession>A0A4R6U2D1</accession>
<dbReference type="RefSeq" id="WP_133580301.1">
    <property type="nucleotide sequence ID" value="NZ_SNYJ01000006.1"/>
</dbReference>
<dbReference type="InterPro" id="IPR029063">
    <property type="entry name" value="SAM-dependent_MTases_sf"/>
</dbReference>
<dbReference type="Gene3D" id="3.40.50.150">
    <property type="entry name" value="Vaccinia Virus protein VP39"/>
    <property type="match status" value="1"/>
</dbReference>
<comment type="caution">
    <text evidence="1">The sequence shown here is derived from an EMBL/GenBank/DDBJ whole genome shotgun (WGS) entry which is preliminary data.</text>
</comment>
<dbReference type="AlphaFoldDB" id="A0A4R6U2D1"/>
<dbReference type="OrthoDB" id="465705at2"/>
<sequence length="111" mass="12931">MPKKLQKQSYDVVISTYAMHHLADEEKVDFIKQLFSVLNVNGRILIGDIAFPSRQELLFCREQAGDDWDEEEYYFVFEELKSDLKAICYCAFHPYSFCGGVIVLRPIQKEA</sequence>
<evidence type="ECO:0000313" key="2">
    <source>
        <dbReference type="Proteomes" id="UP000295632"/>
    </source>
</evidence>
<dbReference type="EMBL" id="SNYJ01000006">
    <property type="protein sequence ID" value="TDQ40500.1"/>
    <property type="molecule type" value="Genomic_DNA"/>
</dbReference>